<dbReference type="AlphaFoldDB" id="A0AAN7FAN6"/>
<evidence type="ECO:0000256" key="1">
    <source>
        <dbReference type="ARBA" id="ARBA00004141"/>
    </source>
</evidence>
<evidence type="ECO:0000256" key="15">
    <source>
        <dbReference type="SAM" id="Phobius"/>
    </source>
</evidence>
<evidence type="ECO:0000256" key="10">
    <source>
        <dbReference type="ARBA" id="ARBA00023180"/>
    </source>
</evidence>
<keyword evidence="10" id="KW-0325">Glycoprotein</keyword>
<feature type="chain" id="PRO_5042964353" description="Glutamate receptor" evidence="16">
    <location>
        <begin position="35"/>
        <end position="869"/>
    </location>
</feature>
<keyword evidence="8 13" id="KW-0472">Membrane</keyword>
<evidence type="ECO:0000256" key="4">
    <source>
        <dbReference type="ARBA" id="ARBA00022692"/>
    </source>
</evidence>
<dbReference type="InterPro" id="IPR028082">
    <property type="entry name" value="Peripla_BP_I"/>
</dbReference>
<evidence type="ECO:0000256" key="2">
    <source>
        <dbReference type="ARBA" id="ARBA00008685"/>
    </source>
</evidence>
<dbReference type="Pfam" id="PF01094">
    <property type="entry name" value="ANF_receptor"/>
    <property type="match status" value="1"/>
</dbReference>
<dbReference type="GO" id="GO:0016020">
    <property type="term" value="C:membrane"/>
    <property type="evidence" value="ECO:0007669"/>
    <property type="project" value="UniProtKB-SubCell"/>
</dbReference>
<evidence type="ECO:0000256" key="12">
    <source>
        <dbReference type="ARBA" id="ARBA00023303"/>
    </source>
</evidence>
<dbReference type="InterPro" id="IPR001828">
    <property type="entry name" value="ANF_lig-bd_rcpt"/>
</dbReference>
<keyword evidence="14" id="KW-1015">Disulfide bond</keyword>
<protein>
    <recommendedName>
        <fullName evidence="13">Glutamate receptor</fullName>
    </recommendedName>
</protein>
<evidence type="ECO:0000313" key="18">
    <source>
        <dbReference type="EMBL" id="KAK4589762.1"/>
    </source>
</evidence>
<dbReference type="SUPFAM" id="SSF53822">
    <property type="entry name" value="Periplasmic binding protein-like I"/>
    <property type="match status" value="1"/>
</dbReference>
<gene>
    <name evidence="18" type="ORF">RGQ29_020369</name>
</gene>
<dbReference type="PANTHER" id="PTHR18966">
    <property type="entry name" value="IONOTROPIC GLUTAMATE RECEPTOR"/>
    <property type="match status" value="1"/>
</dbReference>
<dbReference type="InterPro" id="IPR015683">
    <property type="entry name" value="Ionotropic_Glu_rcpt"/>
</dbReference>
<dbReference type="EMBL" id="JAXUIC010000005">
    <property type="protein sequence ID" value="KAK4589762.1"/>
    <property type="molecule type" value="Genomic_DNA"/>
</dbReference>
<evidence type="ECO:0000256" key="11">
    <source>
        <dbReference type="ARBA" id="ARBA00023286"/>
    </source>
</evidence>
<comment type="similarity">
    <text evidence="2 13">Belongs to the glutamate-gated ion channel (TC 1.A.10.1) family.</text>
</comment>
<evidence type="ECO:0000256" key="6">
    <source>
        <dbReference type="ARBA" id="ARBA00022989"/>
    </source>
</evidence>
<keyword evidence="3 13" id="KW-0813">Transport</keyword>
<comment type="caution">
    <text evidence="18">The sequence shown here is derived from an EMBL/GenBank/DDBJ whole genome shotgun (WGS) entry which is preliminary data.</text>
</comment>
<dbReference type="InterPro" id="IPR017103">
    <property type="entry name" value="Iontropic_Glu_rcpt_pln"/>
</dbReference>
<evidence type="ECO:0000256" key="3">
    <source>
        <dbReference type="ARBA" id="ARBA00022448"/>
    </source>
</evidence>
<feature type="transmembrane region" description="Helical" evidence="15">
    <location>
        <begin position="764"/>
        <end position="786"/>
    </location>
</feature>
<dbReference type="FunFam" id="3.40.50.2300:FF:000188">
    <property type="entry name" value="Glutamate receptor"/>
    <property type="match status" value="1"/>
</dbReference>
<feature type="domain" description="Ionotropic glutamate receptor C-terminal" evidence="17">
    <location>
        <begin position="447"/>
        <end position="741"/>
    </location>
</feature>
<evidence type="ECO:0000256" key="13">
    <source>
        <dbReference type="PIRNR" id="PIRNR037090"/>
    </source>
</evidence>
<feature type="disulfide bond" evidence="14">
    <location>
        <begin position="688"/>
        <end position="745"/>
    </location>
</feature>
<evidence type="ECO:0000256" key="7">
    <source>
        <dbReference type="ARBA" id="ARBA00023065"/>
    </source>
</evidence>
<keyword evidence="4 15" id="KW-0812">Transmembrane</keyword>
<dbReference type="SMART" id="SM00079">
    <property type="entry name" value="PBPe"/>
    <property type="match status" value="1"/>
</dbReference>
<keyword evidence="5 16" id="KW-0732">Signal</keyword>
<evidence type="ECO:0000256" key="14">
    <source>
        <dbReference type="PIRSR" id="PIRSR037090-50"/>
    </source>
</evidence>
<evidence type="ECO:0000256" key="5">
    <source>
        <dbReference type="ARBA" id="ARBA00022729"/>
    </source>
</evidence>
<keyword evidence="11 13" id="KW-1071">Ligand-gated ion channel</keyword>
<organism evidence="18 19">
    <name type="scientific">Quercus rubra</name>
    <name type="common">Northern red oak</name>
    <name type="synonym">Quercus borealis</name>
    <dbReference type="NCBI Taxonomy" id="3512"/>
    <lineage>
        <taxon>Eukaryota</taxon>
        <taxon>Viridiplantae</taxon>
        <taxon>Streptophyta</taxon>
        <taxon>Embryophyta</taxon>
        <taxon>Tracheophyta</taxon>
        <taxon>Spermatophyta</taxon>
        <taxon>Magnoliopsida</taxon>
        <taxon>eudicotyledons</taxon>
        <taxon>Gunneridae</taxon>
        <taxon>Pentapetalae</taxon>
        <taxon>rosids</taxon>
        <taxon>fabids</taxon>
        <taxon>Fagales</taxon>
        <taxon>Fagaceae</taxon>
        <taxon>Quercus</taxon>
    </lineage>
</organism>
<dbReference type="SUPFAM" id="SSF53850">
    <property type="entry name" value="Periplasmic binding protein-like II"/>
    <property type="match status" value="1"/>
</dbReference>
<dbReference type="Proteomes" id="UP001324115">
    <property type="component" value="Unassembled WGS sequence"/>
</dbReference>
<evidence type="ECO:0000259" key="17">
    <source>
        <dbReference type="SMART" id="SM00079"/>
    </source>
</evidence>
<sequence length="869" mass="98686">MLLRVMRVSAVPRSWFLFPVLIFFLLIVYHGAEANNINVTRVGLIIDADTRIGKEERIAMEIAAQNYNISSKTQKISLYIRDSLRATSAAEEMIREKKVKVIIGMHTWQEAAQVADIGSQALVPVVSFAAPAINPPLMQLRWPFLIQMAKIGTEQIKCIANIVHAYNWKRVVVIYEDEAFGGDSGKLALLTEALQHVGSEIEYRLVLPPFSSMSDPGWIVHEELVKLMKTQLRNFIVLESSLEMAIHLFREAKDMGLVRSDSTWIIPNSITSLLDSVNNSVISSMEGAIGIKTHYSEEVTSEYHDFHAQFRKIFRTEYPEEDNSDPSFYALRAYDSIRIVIQAIERMTSNRSSPKMLLDSMLLSNFTGFSGKIHFKAGQLSDTSILSIVHVLGKRYKEIEFWTPDLGFSTIPSIGKPNTWVAPVILQRNLQESPKGWEMPTDAKPLKIGVPGRASNENFVKVDYGVKLNENDYSGFCIQIFLEARELLGYPLPYKLEACNCTYNDLVHLVQNKTYDAAVGDFTITAERLQYVDFTAPFIESVLIVWLLEHQSNPEFSGSWRNQISTALWFAFSSLFFAHRENIHNNLTRLVMGVWLFVVLILTSSYTASLSSMLTVQKLEPNYMELLKKNNLPVGCIDLSVKKYLVNVVEFKEQNIKIIKNSKLFEQENIFAVFLEFPYEEIFYNKNCKEYTSTRLLTQGFAGLGFVFQRGSPITRDFSEAIIKLSEAGTISSLKKKWLTPQNECSANITSSEPESLSLQNFGVLYLISFVTSTICLLLFLVRLFISRQQHHNAFEGNITTGEESTWKKAVRLVRHFCIKNPRRAPTLADTAGANEYFLRRLLSTTFDTPEFRASSVPVEVEMQQTKDA</sequence>
<dbReference type="Gene3D" id="3.40.50.2300">
    <property type="match status" value="2"/>
</dbReference>
<dbReference type="Pfam" id="PF00060">
    <property type="entry name" value="Lig_chan"/>
    <property type="match status" value="1"/>
</dbReference>
<feature type="signal peptide" evidence="16">
    <location>
        <begin position="1"/>
        <end position="34"/>
    </location>
</feature>
<dbReference type="Gene3D" id="3.40.190.10">
    <property type="entry name" value="Periplasmic binding protein-like II"/>
    <property type="match status" value="2"/>
</dbReference>
<keyword evidence="12 13" id="KW-0407">Ion channel</keyword>
<comment type="subcellular location">
    <subcellularLocation>
        <location evidence="1">Membrane</location>
        <topology evidence="1">Multi-pass membrane protein</topology>
    </subcellularLocation>
</comment>
<evidence type="ECO:0000256" key="8">
    <source>
        <dbReference type="ARBA" id="ARBA00023136"/>
    </source>
</evidence>
<reference evidence="18 19" key="1">
    <citation type="journal article" date="2023" name="G3 (Bethesda)">
        <title>A haplotype-resolved chromosome-scale genome for Quercus rubra L. provides insights into the genetics of adaptive traits for red oak species.</title>
        <authorList>
            <person name="Kapoor B."/>
            <person name="Jenkins J."/>
            <person name="Schmutz J."/>
            <person name="Zhebentyayeva T."/>
            <person name="Kuelheim C."/>
            <person name="Coggeshall M."/>
            <person name="Heim C."/>
            <person name="Lasky J.R."/>
            <person name="Leites L."/>
            <person name="Islam-Faridi N."/>
            <person name="Romero-Severson J."/>
            <person name="DeLeo V.L."/>
            <person name="Lucas S.M."/>
            <person name="Lazic D."/>
            <person name="Gailing O."/>
            <person name="Carlson J."/>
            <person name="Staton M."/>
        </authorList>
    </citation>
    <scope>NUCLEOTIDE SEQUENCE [LARGE SCALE GENOMIC DNA]</scope>
    <source>
        <strain evidence="18">Pseudo-F2</strain>
    </source>
</reference>
<dbReference type="CDD" id="cd19990">
    <property type="entry name" value="PBP1_GABAb_receptor_plant"/>
    <property type="match status" value="1"/>
</dbReference>
<name>A0AAN7FAN6_QUERU</name>
<dbReference type="InterPro" id="IPR001320">
    <property type="entry name" value="Iontro_rcpt_C"/>
</dbReference>
<dbReference type="FunFam" id="1.10.287.70:FF:000172">
    <property type="entry name" value="Glutamate receptor"/>
    <property type="match status" value="1"/>
</dbReference>
<keyword evidence="9 13" id="KW-0675">Receptor</keyword>
<dbReference type="GO" id="GO:0015276">
    <property type="term" value="F:ligand-gated monoatomic ion channel activity"/>
    <property type="evidence" value="ECO:0007669"/>
    <property type="project" value="InterPro"/>
</dbReference>
<keyword evidence="19" id="KW-1185">Reference proteome</keyword>
<proteinExistence type="inferred from homology"/>
<accession>A0AAN7FAN6</accession>
<keyword evidence="7 13" id="KW-0406">Ion transport</keyword>
<keyword evidence="6 15" id="KW-1133">Transmembrane helix</keyword>
<dbReference type="InterPro" id="IPR044440">
    <property type="entry name" value="GABAb_receptor_plant_PBP1"/>
</dbReference>
<comment type="function">
    <text evidence="13">Glutamate-gated receptor that probably acts as non-selective cation channel.</text>
</comment>
<evidence type="ECO:0000313" key="19">
    <source>
        <dbReference type="Proteomes" id="UP001324115"/>
    </source>
</evidence>
<dbReference type="PIRSF" id="PIRSF037090">
    <property type="entry name" value="Iontro_Glu-like_rcpt_pln"/>
    <property type="match status" value="1"/>
</dbReference>
<evidence type="ECO:0000256" key="16">
    <source>
        <dbReference type="SAM" id="SignalP"/>
    </source>
</evidence>
<evidence type="ECO:0000256" key="9">
    <source>
        <dbReference type="ARBA" id="ARBA00023170"/>
    </source>
</evidence>